<dbReference type="SUPFAM" id="SSF54373">
    <property type="entry name" value="FAD-linked reductases, C-terminal domain"/>
    <property type="match status" value="1"/>
</dbReference>
<dbReference type="EMBL" id="JACYTR010000004">
    <property type="protein sequence ID" value="MBD8524768.1"/>
    <property type="molecule type" value="Genomic_DNA"/>
</dbReference>
<keyword evidence="1" id="KW-0560">Oxidoreductase</keyword>
<dbReference type="Gene3D" id="3.50.50.60">
    <property type="entry name" value="FAD/NAD(P)-binding domain"/>
    <property type="match status" value="2"/>
</dbReference>
<organism evidence="3 4">
    <name type="scientific">Pseudomarimonas arenosa</name>
    <dbReference type="NCBI Taxonomy" id="2774145"/>
    <lineage>
        <taxon>Bacteria</taxon>
        <taxon>Pseudomonadati</taxon>
        <taxon>Pseudomonadota</taxon>
        <taxon>Gammaproteobacteria</taxon>
        <taxon>Lysobacterales</taxon>
        <taxon>Lysobacteraceae</taxon>
        <taxon>Pseudomarimonas</taxon>
    </lineage>
</organism>
<name>A0AAW3ZFW0_9GAMM</name>
<dbReference type="InterPro" id="IPR036188">
    <property type="entry name" value="FAD/NAD-bd_sf"/>
</dbReference>
<dbReference type="GO" id="GO:0005737">
    <property type="term" value="C:cytoplasm"/>
    <property type="evidence" value="ECO:0007669"/>
    <property type="project" value="TreeGrafter"/>
</dbReference>
<dbReference type="PANTHER" id="PTHR13847:SF289">
    <property type="entry name" value="GLYCINE OXIDASE"/>
    <property type="match status" value="1"/>
</dbReference>
<accession>A0AAW3ZFW0</accession>
<dbReference type="InterPro" id="IPR006076">
    <property type="entry name" value="FAD-dep_OxRdtase"/>
</dbReference>
<dbReference type="AlphaFoldDB" id="A0AAW3ZFW0"/>
<dbReference type="PANTHER" id="PTHR13847">
    <property type="entry name" value="SARCOSINE DEHYDROGENASE-RELATED"/>
    <property type="match status" value="1"/>
</dbReference>
<dbReference type="RefSeq" id="WP_192028115.1">
    <property type="nucleotide sequence ID" value="NZ_JACYTR010000004.1"/>
</dbReference>
<proteinExistence type="predicted"/>
<sequence>MSTQHTDVAVIGGGVIGICTALALVRQGRSVSVFERSEPGAGASHGNCGTITPSHAPPLAAPGMVLKALRWMTQADAPLLIRPRFDPALWYWLWRFARRCNRDDWQRSLAGRAILLRASAERLAKLIEDESLDCEFERSGHLYVCRSSQVFDRLAADCEVLAAHDVVAEAWDAARTEREEPALRAGVAGGILFPGDAVLRPDRYLAALVKRLLEAGGQIHSGAEIKAIEPGEQRVDLRLADGRRYSASRLVLAAGAWSPELGRQLGLNLPIQPGKGYSITYDRPQMAPRRPLVLKERSVCVTAWASGFRLGSTMEFSGYDSDLRPERLQALVHAAQEYLQQPEGPARREEWFGWRPMTWDDLPIIGPHPRWPAVLLATGHGMMGVGMSAITADLVCALVSGESPPIDPRPYRYERFA</sequence>
<comment type="caution">
    <text evidence="3">The sequence shown here is derived from an EMBL/GenBank/DDBJ whole genome shotgun (WGS) entry which is preliminary data.</text>
</comment>
<dbReference type="Proteomes" id="UP000613768">
    <property type="component" value="Unassembled WGS sequence"/>
</dbReference>
<evidence type="ECO:0000313" key="4">
    <source>
        <dbReference type="Proteomes" id="UP000613768"/>
    </source>
</evidence>
<gene>
    <name evidence="3" type="ORF">IFO71_03345</name>
</gene>
<dbReference type="GO" id="GO:0016491">
    <property type="term" value="F:oxidoreductase activity"/>
    <property type="evidence" value="ECO:0007669"/>
    <property type="project" value="UniProtKB-KW"/>
</dbReference>
<feature type="domain" description="FAD dependent oxidoreductase" evidence="2">
    <location>
        <begin position="7"/>
        <end position="397"/>
    </location>
</feature>
<evidence type="ECO:0000313" key="3">
    <source>
        <dbReference type="EMBL" id="MBD8524768.1"/>
    </source>
</evidence>
<evidence type="ECO:0000259" key="2">
    <source>
        <dbReference type="Pfam" id="PF01266"/>
    </source>
</evidence>
<dbReference type="Gene3D" id="3.30.9.10">
    <property type="entry name" value="D-Amino Acid Oxidase, subunit A, domain 2"/>
    <property type="match status" value="1"/>
</dbReference>
<keyword evidence="4" id="KW-1185">Reference proteome</keyword>
<dbReference type="SUPFAM" id="SSF51905">
    <property type="entry name" value="FAD/NAD(P)-binding domain"/>
    <property type="match status" value="1"/>
</dbReference>
<dbReference type="Pfam" id="PF01266">
    <property type="entry name" value="DAO"/>
    <property type="match status" value="1"/>
</dbReference>
<evidence type="ECO:0000256" key="1">
    <source>
        <dbReference type="ARBA" id="ARBA00023002"/>
    </source>
</evidence>
<protein>
    <submittedName>
        <fullName evidence="3">FAD-dependent oxidoreductase</fullName>
    </submittedName>
</protein>
<reference evidence="3 4" key="1">
    <citation type="submission" date="2020-09" db="EMBL/GenBank/DDBJ databases">
        <title>Pseudoxanthomonas sp. CAU 1598 isolated from sand of Yaerae Beach.</title>
        <authorList>
            <person name="Kim W."/>
        </authorList>
    </citation>
    <scope>NUCLEOTIDE SEQUENCE [LARGE SCALE GENOMIC DNA]</scope>
    <source>
        <strain evidence="3 4">CAU 1598</strain>
    </source>
</reference>